<organism evidence="3 4">
    <name type="scientific">Pararhizobium mangrovi</name>
    <dbReference type="NCBI Taxonomy" id="2590452"/>
    <lineage>
        <taxon>Bacteria</taxon>
        <taxon>Pseudomonadati</taxon>
        <taxon>Pseudomonadota</taxon>
        <taxon>Alphaproteobacteria</taxon>
        <taxon>Hyphomicrobiales</taxon>
        <taxon>Rhizobiaceae</taxon>
        <taxon>Rhizobium/Agrobacterium group</taxon>
        <taxon>Pararhizobium</taxon>
    </lineage>
</organism>
<name>A0A506UI57_9HYPH</name>
<dbReference type="InterPro" id="IPR004629">
    <property type="entry name" value="WecG_TagA_CpsF"/>
</dbReference>
<dbReference type="AlphaFoldDB" id="A0A506UI57"/>
<dbReference type="PANTHER" id="PTHR34136">
    <property type="match status" value="1"/>
</dbReference>
<dbReference type="GO" id="GO:0016758">
    <property type="term" value="F:hexosyltransferase activity"/>
    <property type="evidence" value="ECO:0007669"/>
    <property type="project" value="TreeGrafter"/>
</dbReference>
<dbReference type="OrthoDB" id="9771846at2"/>
<dbReference type="CDD" id="cd06533">
    <property type="entry name" value="Glyco_transf_WecG_TagA"/>
    <property type="match status" value="1"/>
</dbReference>
<keyword evidence="4" id="KW-1185">Reference proteome</keyword>
<proteinExistence type="predicted"/>
<gene>
    <name evidence="3" type="ORF">FJU11_01055</name>
</gene>
<keyword evidence="2 3" id="KW-0808">Transferase</keyword>
<evidence type="ECO:0000313" key="3">
    <source>
        <dbReference type="EMBL" id="TPW32978.1"/>
    </source>
</evidence>
<dbReference type="PANTHER" id="PTHR34136:SF1">
    <property type="entry name" value="UDP-N-ACETYL-D-MANNOSAMINURONIC ACID TRANSFERASE"/>
    <property type="match status" value="1"/>
</dbReference>
<evidence type="ECO:0000313" key="4">
    <source>
        <dbReference type="Proteomes" id="UP000320314"/>
    </source>
</evidence>
<dbReference type="Proteomes" id="UP000320314">
    <property type="component" value="Unassembled WGS sequence"/>
</dbReference>
<dbReference type="NCBIfam" id="TIGR00696">
    <property type="entry name" value="wecG_tagA_cpsF"/>
    <property type="match status" value="1"/>
</dbReference>
<evidence type="ECO:0000256" key="1">
    <source>
        <dbReference type="ARBA" id="ARBA00022676"/>
    </source>
</evidence>
<dbReference type="Pfam" id="PF03808">
    <property type="entry name" value="Glyco_tran_WecG"/>
    <property type="match status" value="1"/>
</dbReference>
<dbReference type="EMBL" id="VHLH01000001">
    <property type="protein sequence ID" value="TPW32978.1"/>
    <property type="molecule type" value="Genomic_DNA"/>
</dbReference>
<keyword evidence="1" id="KW-0328">Glycosyltransferase</keyword>
<evidence type="ECO:0000256" key="2">
    <source>
        <dbReference type="ARBA" id="ARBA00022679"/>
    </source>
</evidence>
<protein>
    <submittedName>
        <fullName evidence="3">WecB/TagA/CpsF family glycosyltransferase</fullName>
    </submittedName>
</protein>
<sequence length="245" mass="27006">MTVGGLPIAVLDRADAARMMLRAAREHPRGDRPLAYTSANGEVLAHCDRDDAIAALFAEADQIVADGQSLVLASRLLCRVSLPERVATTDLFHDAARLAETGGERFYMFGATPHHVEKAVDVARAAYPQLDVVGFSHGYLEGEALFAKLAQIDALAPDVLWLGLGVPLEQRFMREHGHRLPNVGMIKTSGGLFDHLAGKTRRAPLVLQHMSLEWLWRMMQEPRRLAGRYLATNPRALLAMLRRSA</sequence>
<comment type="caution">
    <text evidence="3">The sequence shown here is derived from an EMBL/GenBank/DDBJ whole genome shotgun (WGS) entry which is preliminary data.</text>
</comment>
<accession>A0A506UI57</accession>
<reference evidence="3 4" key="1">
    <citation type="submission" date="2019-06" db="EMBL/GenBank/DDBJ databases">
        <authorList>
            <person name="Li M."/>
        </authorList>
    </citation>
    <scope>NUCLEOTIDE SEQUENCE [LARGE SCALE GENOMIC DNA]</scope>
    <source>
        <strain evidence="3 4">BGMRC6574</strain>
    </source>
</reference>